<evidence type="ECO:0000313" key="1">
    <source>
        <dbReference type="EMBL" id="SEQ23524.1"/>
    </source>
</evidence>
<evidence type="ECO:0008006" key="3">
    <source>
        <dbReference type="Google" id="ProtNLM"/>
    </source>
</evidence>
<sequence>MNEITPTIVNEFKSRMHISHSGEDDNLKRLLSFSVSAIVSSCGQFDISGTTETDNRAKELVFERTRYAYNDAVEYFEDNFLSEITSLGISLIPTTTTTTTTTEAV</sequence>
<dbReference type="EMBL" id="FOEH01000002">
    <property type="protein sequence ID" value="SEQ23524.1"/>
    <property type="molecule type" value="Genomic_DNA"/>
</dbReference>
<accession>A0A1H9ECR4</accession>
<comment type="caution">
    <text evidence="1">The sequence shown here is derived from an EMBL/GenBank/DDBJ whole genome shotgun (WGS) entry which is preliminary data.</text>
</comment>
<reference evidence="1 2" key="1">
    <citation type="submission" date="2016-10" db="EMBL/GenBank/DDBJ databases">
        <authorList>
            <person name="Varghese N."/>
            <person name="Submissions S."/>
        </authorList>
    </citation>
    <scope>NUCLEOTIDE SEQUENCE [LARGE SCALE GENOMIC DNA]</scope>
    <source>
        <strain evidence="1 2">CGMCC 1.7734</strain>
    </source>
</reference>
<organism evidence="1 2">
    <name type="scientific">Virgibacillus subterraneus</name>
    <dbReference type="NCBI Taxonomy" id="621109"/>
    <lineage>
        <taxon>Bacteria</taxon>
        <taxon>Bacillati</taxon>
        <taxon>Bacillota</taxon>
        <taxon>Bacilli</taxon>
        <taxon>Bacillales</taxon>
        <taxon>Bacillaceae</taxon>
        <taxon>Virgibacillus</taxon>
    </lineage>
</organism>
<evidence type="ECO:0000313" key="2">
    <source>
        <dbReference type="Proteomes" id="UP000198733"/>
    </source>
</evidence>
<proteinExistence type="predicted"/>
<name>A0A1H9ECR4_9BACI</name>
<dbReference type="RefSeq" id="WP_092503981.1">
    <property type="nucleotide sequence ID" value="NZ_FOEH01000002.1"/>
</dbReference>
<protein>
    <recommendedName>
        <fullName evidence="3">Phage gp6-like head-tail connector protein</fullName>
    </recommendedName>
</protein>
<gene>
    <name evidence="1" type="ORF">SAMN05216232_1986</name>
</gene>
<dbReference type="Proteomes" id="UP000198733">
    <property type="component" value="Unassembled WGS sequence"/>
</dbReference>
<keyword evidence="2" id="KW-1185">Reference proteome</keyword>